<keyword evidence="11" id="KW-0067">ATP-binding</keyword>
<keyword evidence="7" id="KW-0028">Amino-acid biosynthesis</keyword>
<dbReference type="SUPFAM" id="SSF53850">
    <property type="entry name" value="Periplasmic binding protein-like II"/>
    <property type="match status" value="1"/>
</dbReference>
<dbReference type="InterPro" id="IPR015867">
    <property type="entry name" value="N-reg_PII/ATP_PRibTrfase_C"/>
</dbReference>
<dbReference type="GO" id="GO:0000105">
    <property type="term" value="P:L-histidine biosynthetic process"/>
    <property type="evidence" value="ECO:0007669"/>
    <property type="project" value="UniProtKB-KW"/>
</dbReference>
<comment type="caution">
    <text evidence="15">The sequence shown here is derived from an EMBL/GenBank/DDBJ whole genome shotgun (WGS) entry which is preliminary data.</text>
</comment>
<dbReference type="Proteomes" id="UP001159428">
    <property type="component" value="Unassembled WGS sequence"/>
</dbReference>
<evidence type="ECO:0000259" key="14">
    <source>
        <dbReference type="Pfam" id="PF08029"/>
    </source>
</evidence>
<evidence type="ECO:0000256" key="6">
    <source>
        <dbReference type="ARBA" id="ARBA00022490"/>
    </source>
</evidence>
<dbReference type="Pfam" id="PF01634">
    <property type="entry name" value="HisG"/>
    <property type="match status" value="1"/>
</dbReference>
<evidence type="ECO:0000256" key="8">
    <source>
        <dbReference type="ARBA" id="ARBA00022676"/>
    </source>
</evidence>
<dbReference type="Gene3D" id="3.30.70.120">
    <property type="match status" value="1"/>
</dbReference>
<dbReference type="InterPro" id="IPR013115">
    <property type="entry name" value="HisG_C"/>
</dbReference>
<dbReference type="InterPro" id="IPR001680">
    <property type="entry name" value="WD40_rpt"/>
</dbReference>
<dbReference type="PANTHER" id="PTHR21403:SF8">
    <property type="entry name" value="ATP PHOSPHORIBOSYLTRANSFERASE"/>
    <property type="match status" value="1"/>
</dbReference>
<dbReference type="InterPro" id="IPR020621">
    <property type="entry name" value="ATP-PRT_HisG_long"/>
</dbReference>
<dbReference type="HAMAP" id="MF_00079">
    <property type="entry name" value="HisG_Long"/>
    <property type="match status" value="1"/>
</dbReference>
<dbReference type="Pfam" id="PF00400">
    <property type="entry name" value="WD40"/>
    <property type="match status" value="2"/>
</dbReference>
<dbReference type="InterPro" id="IPR018198">
    <property type="entry name" value="ATP_PRibTrfase_CS"/>
</dbReference>
<keyword evidence="16" id="KW-1185">Reference proteome</keyword>
<dbReference type="GO" id="GO:0005737">
    <property type="term" value="C:cytoplasm"/>
    <property type="evidence" value="ECO:0007669"/>
    <property type="project" value="UniProtKB-SubCell"/>
</dbReference>
<evidence type="ECO:0000259" key="13">
    <source>
        <dbReference type="Pfam" id="PF01634"/>
    </source>
</evidence>
<dbReference type="GO" id="GO:0000287">
    <property type="term" value="F:magnesium ion binding"/>
    <property type="evidence" value="ECO:0007669"/>
    <property type="project" value="InterPro"/>
</dbReference>
<dbReference type="SUPFAM" id="SSF69322">
    <property type="entry name" value="Tricorn protease domain 2"/>
    <property type="match status" value="1"/>
</dbReference>
<dbReference type="Gene3D" id="2.130.10.10">
    <property type="entry name" value="YVTN repeat-like/Quinoprotein amine dehydrogenase"/>
    <property type="match status" value="2"/>
</dbReference>
<evidence type="ECO:0000313" key="16">
    <source>
        <dbReference type="Proteomes" id="UP001159428"/>
    </source>
</evidence>
<dbReference type="SMART" id="SM00320">
    <property type="entry name" value="WD40"/>
    <property type="match status" value="5"/>
</dbReference>
<evidence type="ECO:0000256" key="3">
    <source>
        <dbReference type="ARBA" id="ARBA00004667"/>
    </source>
</evidence>
<accession>A0AAU9WK95</accession>
<sequence length="669" mass="74559">MGTNASHFRPTEEFSLINRAAVPRLSGRSHRSLPIENRHGHLFDVVIQLKHEDKDIYSCFFPSDDDSVLLTASKVEQTTFFRHNREFSSIRLWDLNQKQINTGFLADFPRSFRSCDFSPDGQLVVCIFSEDSLALVRMRSWKTTSAEVVHMRRFWRKRRGVLMCCSFSPDGRSLVVASKLTGDLNHICIIDIASKKMVRKMKSATNSSSKIRGHPRSCVFSPDGLFLAVSCTSGQLIVFDTQDFHIHSSLDLDTSTSSTCLCLPFRHSSRRTLSSHLQCWYLFDPRYGHKYLTSCLEDGTIQTWSLTADEPGLTCIQLAYALQTPWQKIRSAAFSPDGTMLAVGTSDSKVLALNSESLSVLFVLNAHLQPDGLRTWLNVSDEQLKNRMLMAVPKKGRLYDQCIALLDRAGVKYRKKARLDLALCTSLNMALVFLPASDIALYVSQGRIDMGITGRDVVAESGGKVHELLNLGFGKCRLAVQAPVSSKISSAEDLVGKRIVTSFPNVTRKYLSQYDPNNTTTINYVSGSVEVACSLGVADAIVDLVETGDTMRACGLEIVSEIMKTEAVLIANPKAHFQDVVKTVTSRIEGIIHADKYVMVEYNVERVNLPKALKITPGKRSATLSPLDNEAWVAVQCMVLQNEENQVLDKLKEIGAYDIVTFTIQNCRV</sequence>
<keyword evidence="12" id="KW-0368">Histidine biosynthesis</keyword>
<evidence type="ECO:0000256" key="7">
    <source>
        <dbReference type="ARBA" id="ARBA00022605"/>
    </source>
</evidence>
<keyword evidence="10" id="KW-0547">Nucleotide-binding</keyword>
<dbReference type="GO" id="GO:0005524">
    <property type="term" value="F:ATP binding"/>
    <property type="evidence" value="ECO:0007669"/>
    <property type="project" value="UniProtKB-KW"/>
</dbReference>
<evidence type="ECO:0000256" key="2">
    <source>
        <dbReference type="ARBA" id="ARBA00004496"/>
    </source>
</evidence>
<evidence type="ECO:0000256" key="9">
    <source>
        <dbReference type="ARBA" id="ARBA00022679"/>
    </source>
</evidence>
<feature type="domain" description="ATP phosphoribosyltransferase catalytic" evidence="13">
    <location>
        <begin position="436"/>
        <end position="589"/>
    </location>
</feature>
<comment type="subcellular location">
    <subcellularLocation>
        <location evidence="2">Cytoplasm</location>
    </subcellularLocation>
</comment>
<keyword evidence="8" id="KW-0328">Glycosyltransferase</keyword>
<dbReference type="InterPro" id="IPR015943">
    <property type="entry name" value="WD40/YVTN_repeat-like_dom_sf"/>
</dbReference>
<dbReference type="PROSITE" id="PS01316">
    <property type="entry name" value="ATP_P_PHORIBOSYLTR"/>
    <property type="match status" value="1"/>
</dbReference>
<dbReference type="InterPro" id="IPR011322">
    <property type="entry name" value="N-reg_PII-like_a/b"/>
</dbReference>
<dbReference type="PANTHER" id="PTHR21403">
    <property type="entry name" value="ATP PHOSPHORIBOSYLTRANSFERASE ATP-PRTASE"/>
    <property type="match status" value="1"/>
</dbReference>
<proteinExistence type="inferred from homology"/>
<comment type="pathway">
    <text evidence="3">Amino-acid biosynthesis; L-histidine biosynthesis; L-histidine from 5-phospho-alpha-D-ribose 1-diphosphate: step 1/9.</text>
</comment>
<organism evidence="15 16">
    <name type="scientific">Pocillopora meandrina</name>
    <dbReference type="NCBI Taxonomy" id="46732"/>
    <lineage>
        <taxon>Eukaryota</taxon>
        <taxon>Metazoa</taxon>
        <taxon>Cnidaria</taxon>
        <taxon>Anthozoa</taxon>
        <taxon>Hexacorallia</taxon>
        <taxon>Scleractinia</taxon>
        <taxon>Astrocoeniina</taxon>
        <taxon>Pocilloporidae</taxon>
        <taxon>Pocillopora</taxon>
    </lineage>
</organism>
<name>A0AAU9WK95_9CNID</name>
<dbReference type="EC" id="2.4.2.17" evidence="4"/>
<dbReference type="InterPro" id="IPR001348">
    <property type="entry name" value="ATP_PRibTrfase_HisG"/>
</dbReference>
<dbReference type="SUPFAM" id="SSF54913">
    <property type="entry name" value="GlnB-like"/>
    <property type="match status" value="1"/>
</dbReference>
<dbReference type="Gene3D" id="3.40.190.10">
    <property type="entry name" value="Periplasmic binding protein-like II"/>
    <property type="match status" value="2"/>
</dbReference>
<dbReference type="AlphaFoldDB" id="A0AAU9WK95"/>
<dbReference type="FunFam" id="3.40.190.10:FF:000082">
    <property type="entry name" value="ATP phosphoribosyltransferase"/>
    <property type="match status" value="1"/>
</dbReference>
<gene>
    <name evidence="15" type="ORF">PMEA_00006609</name>
</gene>
<evidence type="ECO:0000313" key="15">
    <source>
        <dbReference type="EMBL" id="CAH3116772.1"/>
    </source>
</evidence>
<dbReference type="NCBIfam" id="TIGR00070">
    <property type="entry name" value="hisG"/>
    <property type="match status" value="1"/>
</dbReference>
<protein>
    <recommendedName>
        <fullName evidence="5">ATP phosphoribosyltransferase</fullName>
        <ecNumber evidence="4">2.4.2.17</ecNumber>
    </recommendedName>
</protein>
<evidence type="ECO:0000256" key="12">
    <source>
        <dbReference type="ARBA" id="ARBA00023102"/>
    </source>
</evidence>
<dbReference type="NCBIfam" id="TIGR03455">
    <property type="entry name" value="HisG_C-term"/>
    <property type="match status" value="1"/>
</dbReference>
<evidence type="ECO:0000256" key="1">
    <source>
        <dbReference type="ARBA" id="ARBA00000915"/>
    </source>
</evidence>
<evidence type="ECO:0000256" key="10">
    <source>
        <dbReference type="ARBA" id="ARBA00022741"/>
    </source>
</evidence>
<feature type="domain" description="Histidine biosynthesis HisG C-terminal" evidence="14">
    <location>
        <begin position="594"/>
        <end position="666"/>
    </location>
</feature>
<evidence type="ECO:0000256" key="4">
    <source>
        <dbReference type="ARBA" id="ARBA00011946"/>
    </source>
</evidence>
<dbReference type="Pfam" id="PF08029">
    <property type="entry name" value="HisG_C"/>
    <property type="match status" value="1"/>
</dbReference>
<comment type="catalytic activity">
    <reaction evidence="1">
        <text>1-(5-phospho-beta-D-ribosyl)-ATP + diphosphate = 5-phospho-alpha-D-ribose 1-diphosphate + ATP</text>
        <dbReference type="Rhea" id="RHEA:18473"/>
        <dbReference type="ChEBI" id="CHEBI:30616"/>
        <dbReference type="ChEBI" id="CHEBI:33019"/>
        <dbReference type="ChEBI" id="CHEBI:58017"/>
        <dbReference type="ChEBI" id="CHEBI:73183"/>
        <dbReference type="EC" id="2.4.2.17"/>
    </reaction>
</comment>
<reference evidence="15 16" key="1">
    <citation type="submission" date="2022-05" db="EMBL/GenBank/DDBJ databases">
        <authorList>
            <consortium name="Genoscope - CEA"/>
            <person name="William W."/>
        </authorList>
    </citation>
    <scope>NUCLEOTIDE SEQUENCE [LARGE SCALE GENOMIC DNA]</scope>
</reference>
<keyword evidence="6" id="KW-0963">Cytoplasm</keyword>
<keyword evidence="9" id="KW-0808">Transferase</keyword>
<dbReference type="InterPro" id="IPR013820">
    <property type="entry name" value="ATP_PRibTrfase_cat"/>
</dbReference>
<evidence type="ECO:0000256" key="11">
    <source>
        <dbReference type="ARBA" id="ARBA00022840"/>
    </source>
</evidence>
<dbReference type="EMBL" id="CALNXJ010000015">
    <property type="protein sequence ID" value="CAH3116772.1"/>
    <property type="molecule type" value="Genomic_DNA"/>
</dbReference>
<dbReference type="GO" id="GO:0003879">
    <property type="term" value="F:ATP phosphoribosyltransferase activity"/>
    <property type="evidence" value="ECO:0007669"/>
    <property type="project" value="UniProtKB-EC"/>
</dbReference>
<evidence type="ECO:0000256" key="5">
    <source>
        <dbReference type="ARBA" id="ARBA00020998"/>
    </source>
</evidence>